<feature type="transmembrane region" description="Helical" evidence="10">
    <location>
        <begin position="174"/>
        <end position="190"/>
    </location>
</feature>
<dbReference type="GO" id="GO:0008654">
    <property type="term" value="P:phospholipid biosynthetic process"/>
    <property type="evidence" value="ECO:0007669"/>
    <property type="project" value="UniProtKB-UniRule"/>
</dbReference>
<evidence type="ECO:0000256" key="9">
    <source>
        <dbReference type="ARBA" id="ARBA00023264"/>
    </source>
</evidence>
<evidence type="ECO:0000313" key="11">
    <source>
        <dbReference type="EMBL" id="HGZ42801.1"/>
    </source>
</evidence>
<keyword evidence="7 10" id="KW-0472">Membrane</keyword>
<keyword evidence="9 10" id="KW-1208">Phospholipid metabolism</keyword>
<evidence type="ECO:0000256" key="7">
    <source>
        <dbReference type="ARBA" id="ARBA00023136"/>
    </source>
</evidence>
<evidence type="ECO:0000256" key="6">
    <source>
        <dbReference type="ARBA" id="ARBA00023098"/>
    </source>
</evidence>
<keyword evidence="5 10" id="KW-1133">Transmembrane helix</keyword>
<dbReference type="InterPro" id="IPR003811">
    <property type="entry name" value="G3P_acylTferase_PlsY"/>
</dbReference>
<proteinExistence type="inferred from homology"/>
<protein>
    <recommendedName>
        <fullName evidence="10">Glycerol-3-phosphate acyltransferase</fullName>
    </recommendedName>
    <alternativeName>
        <fullName evidence="10">Acyl-PO4 G3P acyltransferase</fullName>
    </alternativeName>
    <alternativeName>
        <fullName evidence="10">Acyl-phosphate--glycerol-3-phosphate acyltransferase</fullName>
    </alternativeName>
    <alternativeName>
        <fullName evidence="10">G3P acyltransferase</fullName>
        <shortName evidence="10">GPAT</shortName>
        <ecNumber evidence="10">2.3.1.275</ecNumber>
    </alternativeName>
    <alternativeName>
        <fullName evidence="10">Lysophosphatidic acid synthase</fullName>
        <shortName evidence="10">LPA synthase</shortName>
    </alternativeName>
</protein>
<feature type="transmembrane region" description="Helical" evidence="10">
    <location>
        <begin position="90"/>
        <end position="111"/>
    </location>
</feature>
<name>A0A832MLF4_UNCEI</name>
<keyword evidence="4 10" id="KW-0812">Transmembrane</keyword>
<evidence type="ECO:0000256" key="1">
    <source>
        <dbReference type="ARBA" id="ARBA00022475"/>
    </source>
</evidence>
<dbReference type="EC" id="2.3.1.275" evidence="10"/>
<keyword evidence="3 10" id="KW-0808">Transferase</keyword>
<dbReference type="NCBIfam" id="TIGR00023">
    <property type="entry name" value="glycerol-3-phosphate 1-O-acyltransferase PlsY"/>
    <property type="match status" value="1"/>
</dbReference>
<comment type="catalytic activity">
    <reaction evidence="10">
        <text>an acyl phosphate + sn-glycerol 3-phosphate = a 1-acyl-sn-glycero-3-phosphate + phosphate</text>
        <dbReference type="Rhea" id="RHEA:34075"/>
        <dbReference type="ChEBI" id="CHEBI:43474"/>
        <dbReference type="ChEBI" id="CHEBI:57597"/>
        <dbReference type="ChEBI" id="CHEBI:57970"/>
        <dbReference type="ChEBI" id="CHEBI:59918"/>
        <dbReference type="EC" id="2.3.1.275"/>
    </reaction>
</comment>
<dbReference type="PANTHER" id="PTHR30309">
    <property type="entry name" value="INNER MEMBRANE PROTEIN YGIH"/>
    <property type="match status" value="1"/>
</dbReference>
<keyword evidence="8 10" id="KW-0594">Phospholipid biosynthesis</keyword>
<evidence type="ECO:0000256" key="5">
    <source>
        <dbReference type="ARBA" id="ARBA00022989"/>
    </source>
</evidence>
<evidence type="ECO:0000256" key="2">
    <source>
        <dbReference type="ARBA" id="ARBA00022516"/>
    </source>
</evidence>
<feature type="transmembrane region" description="Helical" evidence="10">
    <location>
        <begin position="148"/>
        <end position="168"/>
    </location>
</feature>
<feature type="transmembrane region" description="Helical" evidence="10">
    <location>
        <begin position="117"/>
        <end position="141"/>
    </location>
</feature>
<keyword evidence="1 10" id="KW-1003">Cell membrane</keyword>
<organism evidence="11">
    <name type="scientific">Eiseniibacteriota bacterium</name>
    <dbReference type="NCBI Taxonomy" id="2212470"/>
    <lineage>
        <taxon>Bacteria</taxon>
        <taxon>Candidatus Eiseniibacteriota</taxon>
    </lineage>
</organism>
<dbReference type="SMART" id="SM01207">
    <property type="entry name" value="G3P_acyltransf"/>
    <property type="match status" value="1"/>
</dbReference>
<evidence type="ECO:0000256" key="8">
    <source>
        <dbReference type="ARBA" id="ARBA00023209"/>
    </source>
</evidence>
<dbReference type="GO" id="GO:0043772">
    <property type="term" value="F:acyl-phosphate glycerol-3-phosphate acyltransferase activity"/>
    <property type="evidence" value="ECO:0007669"/>
    <property type="project" value="UniProtKB-UniRule"/>
</dbReference>
<comment type="function">
    <text evidence="10">Catalyzes the transfer of an acyl group from acyl-phosphate (acyl-PO(4)) to glycerol-3-phosphate (G3P) to form lysophosphatidic acid (LPA). This enzyme utilizes acyl-phosphate as fatty acyl donor, but not acyl-CoA or acyl-ACP.</text>
</comment>
<comment type="similarity">
    <text evidence="10">Belongs to the PlsY family.</text>
</comment>
<dbReference type="Pfam" id="PF02660">
    <property type="entry name" value="G3P_acyltransf"/>
    <property type="match status" value="1"/>
</dbReference>
<dbReference type="EMBL" id="DSQF01000012">
    <property type="protein sequence ID" value="HGZ42801.1"/>
    <property type="molecule type" value="Genomic_DNA"/>
</dbReference>
<dbReference type="HAMAP" id="MF_01043">
    <property type="entry name" value="PlsY"/>
    <property type="match status" value="1"/>
</dbReference>
<keyword evidence="11" id="KW-0012">Acyltransferase</keyword>
<comment type="pathway">
    <text evidence="10">Lipid metabolism; phospholipid metabolism.</text>
</comment>
<keyword evidence="2 10" id="KW-0444">Lipid biosynthesis</keyword>
<comment type="subunit">
    <text evidence="10">Probably interacts with PlsX.</text>
</comment>
<dbReference type="UniPathway" id="UPA00085"/>
<comment type="caution">
    <text evidence="11">The sequence shown here is derived from an EMBL/GenBank/DDBJ whole genome shotgun (WGS) entry which is preliminary data.</text>
</comment>
<evidence type="ECO:0000256" key="3">
    <source>
        <dbReference type="ARBA" id="ARBA00022679"/>
    </source>
</evidence>
<sequence length="214" mass="21532">MHPAVAAAVATGAGYLCGALPWGLWLGRWLRGVDVRALGSGNLGATNVYRALGPGIGVATLVLDIAKGALPVWIVPRSAAGAAFPGGPEWCAVATGLAAVLGHVFTVFAGFKGGKGVATTVGVLLALSPEAFAVFVAVFAVTVGATRFISLGSILGSLAFAAALAAVAPEGVRSPTFGFGVVVAALVIVRHRDNIGRLLRGQERRFSFKGGKSA</sequence>
<dbReference type="PANTHER" id="PTHR30309:SF0">
    <property type="entry name" value="GLYCEROL-3-PHOSPHATE ACYLTRANSFERASE-RELATED"/>
    <property type="match status" value="1"/>
</dbReference>
<evidence type="ECO:0000256" key="10">
    <source>
        <dbReference type="HAMAP-Rule" id="MF_01043"/>
    </source>
</evidence>
<reference evidence="11" key="1">
    <citation type="journal article" date="2020" name="mSystems">
        <title>Genome- and Community-Level Interaction Insights into Carbon Utilization and Element Cycling Functions of Hydrothermarchaeota in Hydrothermal Sediment.</title>
        <authorList>
            <person name="Zhou Z."/>
            <person name="Liu Y."/>
            <person name="Xu W."/>
            <person name="Pan J."/>
            <person name="Luo Z.H."/>
            <person name="Li M."/>
        </authorList>
    </citation>
    <scope>NUCLEOTIDE SEQUENCE [LARGE SCALE GENOMIC DNA]</scope>
    <source>
        <strain evidence="11">SpSt-381</strain>
    </source>
</reference>
<accession>A0A832MLF4</accession>
<evidence type="ECO:0000256" key="4">
    <source>
        <dbReference type="ARBA" id="ARBA00022692"/>
    </source>
</evidence>
<keyword evidence="6 10" id="KW-0443">Lipid metabolism</keyword>
<comment type="subcellular location">
    <subcellularLocation>
        <location evidence="10">Cell membrane</location>
        <topology evidence="10">Multi-pass membrane protein</topology>
    </subcellularLocation>
</comment>
<gene>
    <name evidence="10 11" type="primary">plsY</name>
    <name evidence="11" type="ORF">ENR23_05125</name>
</gene>
<dbReference type="AlphaFoldDB" id="A0A832MLF4"/>
<dbReference type="GO" id="GO:0005886">
    <property type="term" value="C:plasma membrane"/>
    <property type="evidence" value="ECO:0007669"/>
    <property type="project" value="UniProtKB-SubCell"/>
</dbReference>